<proteinExistence type="predicted"/>
<dbReference type="InterPro" id="IPR011712">
    <property type="entry name" value="Sig_transdc_His_kin_sub3_dim/P"/>
</dbReference>
<comment type="caution">
    <text evidence="2">The sequence shown here is derived from an EMBL/GenBank/DDBJ whole genome shotgun (WGS) entry which is preliminary data.</text>
</comment>
<dbReference type="RefSeq" id="WP_343980527.1">
    <property type="nucleotide sequence ID" value="NZ_BAAAGK010000203.1"/>
</dbReference>
<keyword evidence="3" id="KW-1185">Reference proteome</keyword>
<accession>A0ABW2SZD0</accession>
<dbReference type="Gene3D" id="1.20.5.1930">
    <property type="match status" value="1"/>
</dbReference>
<evidence type="ECO:0000313" key="2">
    <source>
        <dbReference type="EMBL" id="MFC7600796.1"/>
    </source>
</evidence>
<organism evidence="2 3">
    <name type="scientific">Streptosporangium amethystogenes subsp. fukuiense</name>
    <dbReference type="NCBI Taxonomy" id="698418"/>
    <lineage>
        <taxon>Bacteria</taxon>
        <taxon>Bacillati</taxon>
        <taxon>Actinomycetota</taxon>
        <taxon>Actinomycetes</taxon>
        <taxon>Streptosporangiales</taxon>
        <taxon>Streptosporangiaceae</taxon>
        <taxon>Streptosporangium</taxon>
    </lineage>
</organism>
<dbReference type="EMBL" id="JBHTEE010000001">
    <property type="protein sequence ID" value="MFC7600796.1"/>
    <property type="molecule type" value="Genomic_DNA"/>
</dbReference>
<sequence>MAAADQERRRIERDLRDGVQQRLVSPAMLIGALVRTAR</sequence>
<reference evidence="3" key="1">
    <citation type="journal article" date="2019" name="Int. J. Syst. Evol. Microbiol.">
        <title>The Global Catalogue of Microorganisms (GCM) 10K type strain sequencing project: providing services to taxonomists for standard genome sequencing and annotation.</title>
        <authorList>
            <consortium name="The Broad Institute Genomics Platform"/>
            <consortium name="The Broad Institute Genome Sequencing Center for Infectious Disease"/>
            <person name="Wu L."/>
            <person name="Ma J."/>
        </authorList>
    </citation>
    <scope>NUCLEOTIDE SEQUENCE [LARGE SCALE GENOMIC DNA]</scope>
    <source>
        <strain evidence="3">JCM 10083</strain>
    </source>
</reference>
<keyword evidence="2" id="KW-0418">Kinase</keyword>
<dbReference type="GO" id="GO:0016301">
    <property type="term" value="F:kinase activity"/>
    <property type="evidence" value="ECO:0007669"/>
    <property type="project" value="UniProtKB-KW"/>
</dbReference>
<protein>
    <submittedName>
        <fullName evidence="2">Histidine kinase</fullName>
    </submittedName>
</protein>
<name>A0ABW2SZD0_9ACTN</name>
<dbReference type="Proteomes" id="UP001596514">
    <property type="component" value="Unassembled WGS sequence"/>
</dbReference>
<evidence type="ECO:0000259" key="1">
    <source>
        <dbReference type="Pfam" id="PF07730"/>
    </source>
</evidence>
<gene>
    <name evidence="2" type="ORF">ACFQVD_11885</name>
</gene>
<evidence type="ECO:0000313" key="3">
    <source>
        <dbReference type="Proteomes" id="UP001596514"/>
    </source>
</evidence>
<feature type="domain" description="Signal transduction histidine kinase subgroup 3 dimerisation and phosphoacceptor" evidence="1">
    <location>
        <begin position="7"/>
        <end position="37"/>
    </location>
</feature>
<keyword evidence="2" id="KW-0808">Transferase</keyword>
<dbReference type="Pfam" id="PF07730">
    <property type="entry name" value="HisKA_3"/>
    <property type="match status" value="1"/>
</dbReference>